<dbReference type="AlphaFoldDB" id="A0A8T0HPU6"/>
<evidence type="ECO:0000313" key="2">
    <source>
        <dbReference type="EMBL" id="KAG0572623.1"/>
    </source>
</evidence>
<protein>
    <submittedName>
        <fullName evidence="2">Uncharacterized protein</fullName>
    </submittedName>
</protein>
<proteinExistence type="predicted"/>
<name>A0A8T0HPU6_CERPU</name>
<evidence type="ECO:0000313" key="3">
    <source>
        <dbReference type="Proteomes" id="UP000822688"/>
    </source>
</evidence>
<evidence type="ECO:0000256" key="1">
    <source>
        <dbReference type="SAM" id="MobiDB-lite"/>
    </source>
</evidence>
<reference evidence="2" key="1">
    <citation type="submission" date="2020-06" db="EMBL/GenBank/DDBJ databases">
        <title>WGS assembly of Ceratodon purpureus strain R40.</title>
        <authorList>
            <person name="Carey S.B."/>
            <person name="Jenkins J."/>
            <person name="Shu S."/>
            <person name="Lovell J.T."/>
            <person name="Sreedasyam A."/>
            <person name="Maumus F."/>
            <person name="Tiley G.P."/>
            <person name="Fernandez-Pozo N."/>
            <person name="Barry K."/>
            <person name="Chen C."/>
            <person name="Wang M."/>
            <person name="Lipzen A."/>
            <person name="Daum C."/>
            <person name="Saski C.A."/>
            <person name="Payton A.C."/>
            <person name="Mcbreen J.C."/>
            <person name="Conrad R.E."/>
            <person name="Kollar L.M."/>
            <person name="Olsson S."/>
            <person name="Huttunen S."/>
            <person name="Landis J.B."/>
            <person name="Wickett N.J."/>
            <person name="Johnson M.G."/>
            <person name="Rensing S.A."/>
            <person name="Grimwood J."/>
            <person name="Schmutz J."/>
            <person name="Mcdaniel S.F."/>
        </authorList>
    </citation>
    <scope>NUCLEOTIDE SEQUENCE</scope>
    <source>
        <strain evidence="2">R40</strain>
    </source>
</reference>
<feature type="region of interest" description="Disordered" evidence="1">
    <location>
        <begin position="1"/>
        <end position="20"/>
    </location>
</feature>
<keyword evidence="3" id="KW-1185">Reference proteome</keyword>
<gene>
    <name evidence="2" type="ORF">KC19_VG111300</name>
</gene>
<organism evidence="2 3">
    <name type="scientific">Ceratodon purpureus</name>
    <name type="common">Fire moss</name>
    <name type="synonym">Dicranum purpureum</name>
    <dbReference type="NCBI Taxonomy" id="3225"/>
    <lineage>
        <taxon>Eukaryota</taxon>
        <taxon>Viridiplantae</taxon>
        <taxon>Streptophyta</taxon>
        <taxon>Embryophyta</taxon>
        <taxon>Bryophyta</taxon>
        <taxon>Bryophytina</taxon>
        <taxon>Bryopsida</taxon>
        <taxon>Dicranidae</taxon>
        <taxon>Pseudoditrichales</taxon>
        <taxon>Ditrichaceae</taxon>
        <taxon>Ceratodon</taxon>
    </lineage>
</organism>
<accession>A0A8T0HPU6</accession>
<comment type="caution">
    <text evidence="2">The sequence shown here is derived from an EMBL/GenBank/DDBJ whole genome shotgun (WGS) entry which is preliminary data.</text>
</comment>
<sequence>MASKEQERSQSNCQSRRLARVQGPTWAARYIGRFGVKDAEKSGLGDGKIEGFCSVLVVELGDEKLSWFTDDGLGCSPPEKLHGAEARTR</sequence>
<dbReference type="EMBL" id="CM026426">
    <property type="protein sequence ID" value="KAG0572623.1"/>
    <property type="molecule type" value="Genomic_DNA"/>
</dbReference>
<dbReference type="Proteomes" id="UP000822688">
    <property type="component" value="Chromosome V"/>
</dbReference>